<name>A0A183DHW0_9BILA</name>
<dbReference type="AlphaFoldDB" id="A0A183DHW0"/>
<organism evidence="3">
    <name type="scientific">Gongylonema pulchrum</name>
    <dbReference type="NCBI Taxonomy" id="637853"/>
    <lineage>
        <taxon>Eukaryota</taxon>
        <taxon>Metazoa</taxon>
        <taxon>Ecdysozoa</taxon>
        <taxon>Nematoda</taxon>
        <taxon>Chromadorea</taxon>
        <taxon>Rhabditida</taxon>
        <taxon>Spirurina</taxon>
        <taxon>Spiruromorpha</taxon>
        <taxon>Spiruroidea</taxon>
        <taxon>Gongylonematidae</taxon>
        <taxon>Gongylonema</taxon>
    </lineage>
</organism>
<evidence type="ECO:0000313" key="3">
    <source>
        <dbReference type="WBParaSite" id="GPUH_0000831001-mRNA-1"/>
    </source>
</evidence>
<dbReference type="EMBL" id="UYRT01023807">
    <property type="protein sequence ID" value="VDK61725.1"/>
    <property type="molecule type" value="Genomic_DNA"/>
</dbReference>
<reference evidence="1 2" key="2">
    <citation type="submission" date="2018-11" db="EMBL/GenBank/DDBJ databases">
        <authorList>
            <consortium name="Pathogen Informatics"/>
        </authorList>
    </citation>
    <scope>NUCLEOTIDE SEQUENCE [LARGE SCALE GENOMIC DNA]</scope>
</reference>
<protein>
    <submittedName>
        <fullName evidence="1 3">Uncharacterized protein</fullName>
    </submittedName>
</protein>
<sequence>MAGDYYAFSLPAPLNDGSSSIYLMPLGATNETRLLKSDIHNVSITVRISHEVQSTETQQNVTEIQQTFKVCKLVEKKAGKH</sequence>
<dbReference type="OrthoDB" id="5825638at2759"/>
<accession>A0A183DHW0</accession>
<evidence type="ECO:0000313" key="2">
    <source>
        <dbReference type="Proteomes" id="UP000271098"/>
    </source>
</evidence>
<dbReference type="Proteomes" id="UP000271098">
    <property type="component" value="Unassembled WGS sequence"/>
</dbReference>
<reference evidence="3" key="1">
    <citation type="submission" date="2016-06" db="UniProtKB">
        <authorList>
            <consortium name="WormBaseParasite"/>
        </authorList>
    </citation>
    <scope>IDENTIFICATION</scope>
</reference>
<evidence type="ECO:0000313" key="1">
    <source>
        <dbReference type="EMBL" id="VDK61725.1"/>
    </source>
</evidence>
<dbReference type="WBParaSite" id="GPUH_0000831001-mRNA-1">
    <property type="protein sequence ID" value="GPUH_0000831001-mRNA-1"/>
    <property type="gene ID" value="GPUH_0000831001"/>
</dbReference>
<gene>
    <name evidence="1" type="ORF">GPUH_LOCUS8299</name>
</gene>
<keyword evidence="2" id="KW-1185">Reference proteome</keyword>
<proteinExistence type="predicted"/>